<dbReference type="GO" id="GO:0005886">
    <property type="term" value="C:plasma membrane"/>
    <property type="evidence" value="ECO:0007669"/>
    <property type="project" value="UniProtKB-SubCell"/>
</dbReference>
<keyword evidence="4 11" id="KW-0813">Transport</keyword>
<dbReference type="Proteomes" id="UP000279799">
    <property type="component" value="Chromosome"/>
</dbReference>
<dbReference type="InterPro" id="IPR000515">
    <property type="entry name" value="MetI-like"/>
</dbReference>
<keyword evidence="14" id="KW-1185">Reference proteome</keyword>
<feature type="transmembrane region" description="Helical" evidence="11">
    <location>
        <begin position="514"/>
        <end position="532"/>
    </location>
</feature>
<feature type="domain" description="ABC transmembrane type-1" evidence="12">
    <location>
        <begin position="338"/>
        <end position="532"/>
    </location>
</feature>
<evidence type="ECO:0000256" key="11">
    <source>
        <dbReference type="RuleBase" id="RU363032"/>
    </source>
</evidence>
<evidence type="ECO:0000256" key="10">
    <source>
        <dbReference type="ARBA" id="ARBA00023136"/>
    </source>
</evidence>
<feature type="transmembrane region" description="Helical" evidence="11">
    <location>
        <begin position="203"/>
        <end position="224"/>
    </location>
</feature>
<feature type="transmembrane region" description="Helical" evidence="11">
    <location>
        <begin position="378"/>
        <end position="404"/>
    </location>
</feature>
<feature type="transmembrane region" description="Helical" evidence="11">
    <location>
        <begin position="143"/>
        <end position="166"/>
    </location>
</feature>
<dbReference type="NCBIfam" id="TIGR01253">
    <property type="entry name" value="thiP"/>
    <property type="match status" value="1"/>
</dbReference>
<keyword evidence="7 11" id="KW-0812">Transmembrane</keyword>
<feature type="transmembrane region" description="Helical" evidence="11">
    <location>
        <begin position="102"/>
        <end position="123"/>
    </location>
</feature>
<dbReference type="InterPro" id="IPR035906">
    <property type="entry name" value="MetI-like_sf"/>
</dbReference>
<keyword evidence="9 11" id="KW-1133">Transmembrane helix</keyword>
<dbReference type="Gene3D" id="1.10.3720.10">
    <property type="entry name" value="MetI-like"/>
    <property type="match status" value="2"/>
</dbReference>
<evidence type="ECO:0000256" key="3">
    <source>
        <dbReference type="ARBA" id="ARBA00016947"/>
    </source>
</evidence>
<feature type="transmembrane region" description="Helical" evidence="11">
    <location>
        <begin position="337"/>
        <end position="366"/>
    </location>
</feature>
<feature type="transmembrane region" description="Helical" evidence="11">
    <location>
        <begin position="62"/>
        <end position="90"/>
    </location>
</feature>
<dbReference type="GO" id="GO:0022857">
    <property type="term" value="F:transmembrane transporter activity"/>
    <property type="evidence" value="ECO:0007669"/>
    <property type="project" value="InterPro"/>
</dbReference>
<dbReference type="EMBL" id="LR134510">
    <property type="protein sequence ID" value="VEJ08725.1"/>
    <property type="molecule type" value="Genomic_DNA"/>
</dbReference>
<evidence type="ECO:0000256" key="6">
    <source>
        <dbReference type="ARBA" id="ARBA00022519"/>
    </source>
</evidence>
<dbReference type="InterPro" id="IPR005947">
    <property type="entry name" value="ThiP_ABC_transpt"/>
</dbReference>
<gene>
    <name evidence="13" type="primary">thiP</name>
    <name evidence="13" type="ORF">NCTC12871_00132</name>
</gene>
<feature type="domain" description="ABC transmembrane type-1" evidence="12">
    <location>
        <begin position="63"/>
        <end position="268"/>
    </location>
</feature>
<feature type="transmembrane region" description="Helical" evidence="11">
    <location>
        <begin position="293"/>
        <end position="317"/>
    </location>
</feature>
<keyword evidence="5" id="KW-1003">Cell membrane</keyword>
<dbReference type="CDD" id="cd06261">
    <property type="entry name" value="TM_PBP2"/>
    <property type="match status" value="2"/>
</dbReference>
<feature type="transmembrane region" description="Helical" evidence="11">
    <location>
        <begin position="250"/>
        <end position="272"/>
    </location>
</feature>
<protein>
    <recommendedName>
        <fullName evidence="3">Thiamine transport system permease protein ThiP</fullName>
    </recommendedName>
</protein>
<evidence type="ECO:0000256" key="4">
    <source>
        <dbReference type="ARBA" id="ARBA00022448"/>
    </source>
</evidence>
<comment type="subunit">
    <text evidence="2">The complex is composed of two ATP-binding proteins (ThiQ), two transmembrane proteins (ThiP) and a solute-binding protein (ThiB).</text>
</comment>
<dbReference type="Pfam" id="PF00528">
    <property type="entry name" value="BPD_transp_1"/>
    <property type="match status" value="1"/>
</dbReference>
<dbReference type="OrthoDB" id="7066776at2"/>
<dbReference type="PROSITE" id="PS50928">
    <property type="entry name" value="ABC_TM1"/>
    <property type="match status" value="2"/>
</dbReference>
<name>A0A448TS59_9PAST</name>
<organism evidence="13 14">
    <name type="scientific">Actinobacillus delphinicola</name>
    <dbReference type="NCBI Taxonomy" id="51161"/>
    <lineage>
        <taxon>Bacteria</taxon>
        <taxon>Pseudomonadati</taxon>
        <taxon>Pseudomonadota</taxon>
        <taxon>Gammaproteobacteria</taxon>
        <taxon>Pasteurellales</taxon>
        <taxon>Pasteurellaceae</taxon>
        <taxon>Actinobacillus</taxon>
    </lineage>
</organism>
<evidence type="ECO:0000259" key="12">
    <source>
        <dbReference type="PROSITE" id="PS50928"/>
    </source>
</evidence>
<evidence type="ECO:0000256" key="5">
    <source>
        <dbReference type="ARBA" id="ARBA00022475"/>
    </source>
</evidence>
<keyword evidence="8" id="KW-0677">Repeat</keyword>
<proteinExistence type="inferred from homology"/>
<evidence type="ECO:0000256" key="7">
    <source>
        <dbReference type="ARBA" id="ARBA00022692"/>
    </source>
</evidence>
<keyword evidence="6" id="KW-0997">Cell inner membrane</keyword>
<accession>A0A448TS59</accession>
<reference evidence="13 14" key="1">
    <citation type="submission" date="2018-12" db="EMBL/GenBank/DDBJ databases">
        <authorList>
            <consortium name="Pathogen Informatics"/>
        </authorList>
    </citation>
    <scope>NUCLEOTIDE SEQUENCE [LARGE SCALE GENOMIC DNA]</scope>
    <source>
        <strain evidence="13 14">NCTC12871</strain>
    </source>
</reference>
<evidence type="ECO:0000256" key="2">
    <source>
        <dbReference type="ARBA" id="ARBA00011650"/>
    </source>
</evidence>
<feature type="transmembrane region" description="Helical" evidence="11">
    <location>
        <begin position="20"/>
        <end position="42"/>
    </location>
</feature>
<evidence type="ECO:0000256" key="8">
    <source>
        <dbReference type="ARBA" id="ARBA00022737"/>
    </source>
</evidence>
<keyword evidence="10 11" id="KW-0472">Membrane</keyword>
<evidence type="ECO:0000313" key="14">
    <source>
        <dbReference type="Proteomes" id="UP000279799"/>
    </source>
</evidence>
<evidence type="ECO:0000256" key="9">
    <source>
        <dbReference type="ARBA" id="ARBA00022989"/>
    </source>
</evidence>
<feature type="transmembrane region" description="Helical" evidence="11">
    <location>
        <begin position="410"/>
        <end position="431"/>
    </location>
</feature>
<dbReference type="AlphaFoldDB" id="A0A448TS59"/>
<dbReference type="RefSeq" id="WP_126598044.1">
    <property type="nucleotide sequence ID" value="NZ_LR134510.1"/>
</dbReference>
<sequence>MTKFALQKLTATIRQHKAIYSGGFAVVCAIVLFYSLSLTAIWQQGQDYSWHDLMQDRYLHHVIFFSFWQAFLSAILSLLFGILFARAFFYQKFWGKKLILKLFSLTFVLPSLVVIFGLMGIYGQNGWFAHLYHCLGFVGEWDIYGLTGILIAHLFFNIPLASRLFLQSLSSIPSEQRQLAAQLGIRGWQFIRLIELPYLRQQLLPTFVLIFMLCFTSFAVVLTLGGGPKFTTLEVAIYQSVFFDFDLGKAAIFALLQFLFCFILFSSSSFFVKKGSLLQSQRRPWLDTQTFSVKFMQIVVILLTLAFILLPLINTIWAGLFSGDLWHSLHDSELWRALIYSVTLPPLAGLLTVIIAMAILYLARYWMWRNHLWLANNFLNLGMVILAIPTLVLALGLFLLLRSFDATTPLLFSIVMCCNALMALPFVIRVLTVPMYNNMLFYEKLCNSLGIRRFARLRYIEWHNLKNPIKYGFTVATCLSLGDLTAISLFGNQDFTSLPQLLYQQLARYQMDSASVTALVLLIFCALLFYFVEEYDSASN</sequence>
<comment type="similarity">
    <text evidence="11">Belongs to the binding-protein-dependent transport system permease family.</text>
</comment>
<dbReference type="SUPFAM" id="SSF161098">
    <property type="entry name" value="MetI-like"/>
    <property type="match status" value="2"/>
</dbReference>
<dbReference type="PANTHER" id="PTHR30183:SF9">
    <property type="entry name" value="THIAMINE TRANSPORT SYSTEM PERMEASE PROTEIN THIP"/>
    <property type="match status" value="1"/>
</dbReference>
<dbReference type="KEGG" id="adp:NCTC12871_00132"/>
<dbReference type="PANTHER" id="PTHR30183">
    <property type="entry name" value="MOLYBDENUM TRANSPORT SYSTEM PERMEASE PROTEIN MODB"/>
    <property type="match status" value="1"/>
</dbReference>
<evidence type="ECO:0000256" key="1">
    <source>
        <dbReference type="ARBA" id="ARBA00004429"/>
    </source>
</evidence>
<comment type="subcellular location">
    <subcellularLocation>
        <location evidence="1">Cell inner membrane</location>
        <topology evidence="1">Multi-pass membrane protein</topology>
    </subcellularLocation>
    <subcellularLocation>
        <location evidence="11">Cell membrane</location>
        <topology evidence="11">Multi-pass membrane protein</topology>
    </subcellularLocation>
</comment>
<dbReference type="NCBIfam" id="NF006952">
    <property type="entry name" value="PRK09433.1-3"/>
    <property type="match status" value="1"/>
</dbReference>
<evidence type="ECO:0000313" key="13">
    <source>
        <dbReference type="EMBL" id="VEJ08725.1"/>
    </source>
</evidence>
<dbReference type="GO" id="GO:0015888">
    <property type="term" value="P:thiamine transport"/>
    <property type="evidence" value="ECO:0007669"/>
    <property type="project" value="InterPro"/>
</dbReference>